<dbReference type="GO" id="GO:0036297">
    <property type="term" value="P:interstrand cross-link repair"/>
    <property type="evidence" value="ECO:0007669"/>
    <property type="project" value="TreeGrafter"/>
</dbReference>
<feature type="domain" description="Helicase ATP-binding" evidence="4">
    <location>
        <begin position="49"/>
        <end position="230"/>
    </location>
</feature>
<dbReference type="PANTHER" id="PTHR47957">
    <property type="entry name" value="ATP-DEPENDENT HELICASE HRQ1"/>
    <property type="match status" value="1"/>
</dbReference>
<dbReference type="SMART" id="SM00490">
    <property type="entry name" value="HELICc"/>
    <property type="match status" value="1"/>
</dbReference>
<dbReference type="CDD" id="cd17923">
    <property type="entry name" value="DEXHc_Hrq1-like"/>
    <property type="match status" value="1"/>
</dbReference>
<evidence type="ECO:0000256" key="1">
    <source>
        <dbReference type="ARBA" id="ARBA00022741"/>
    </source>
</evidence>
<dbReference type="CDD" id="cd18797">
    <property type="entry name" value="SF2_C_Hrq"/>
    <property type="match status" value="1"/>
</dbReference>
<dbReference type="InterPro" id="IPR014001">
    <property type="entry name" value="Helicase_ATP-bd"/>
</dbReference>
<dbReference type="Pfam" id="PF09369">
    <property type="entry name" value="MZB"/>
    <property type="match status" value="1"/>
</dbReference>
<keyword evidence="6" id="KW-0347">Helicase</keyword>
<dbReference type="InterPro" id="IPR001650">
    <property type="entry name" value="Helicase_C-like"/>
</dbReference>
<evidence type="ECO:0000259" key="4">
    <source>
        <dbReference type="PROSITE" id="PS51192"/>
    </source>
</evidence>
<dbReference type="AlphaFoldDB" id="A0AAJ6DCD0"/>
<evidence type="ECO:0000259" key="5">
    <source>
        <dbReference type="PROSITE" id="PS51194"/>
    </source>
</evidence>
<dbReference type="PROSITE" id="PS51192">
    <property type="entry name" value="HELICASE_ATP_BIND_1"/>
    <property type="match status" value="1"/>
</dbReference>
<dbReference type="Gene3D" id="3.40.50.300">
    <property type="entry name" value="P-loop containing nucleotide triphosphate hydrolases"/>
    <property type="match status" value="2"/>
</dbReference>
<keyword evidence="2" id="KW-0067">ATP-binding</keyword>
<dbReference type="GO" id="GO:0003676">
    <property type="term" value="F:nucleic acid binding"/>
    <property type="evidence" value="ECO:0007669"/>
    <property type="project" value="InterPro"/>
</dbReference>
<accession>A0AAJ6DCD0</accession>
<dbReference type="GO" id="GO:0006289">
    <property type="term" value="P:nucleotide-excision repair"/>
    <property type="evidence" value="ECO:0007669"/>
    <property type="project" value="TreeGrafter"/>
</dbReference>
<dbReference type="InterPro" id="IPR022307">
    <property type="entry name" value="Helicase_put_actinobac"/>
</dbReference>
<dbReference type="PROSITE" id="PS51194">
    <property type="entry name" value="HELICASE_CTER"/>
    <property type="match status" value="1"/>
</dbReference>
<feature type="region of interest" description="Disordered" evidence="3">
    <location>
        <begin position="766"/>
        <end position="785"/>
    </location>
</feature>
<dbReference type="RefSeq" id="WP_244924651.1">
    <property type="nucleotide sequence ID" value="NZ_CP122566.1"/>
</dbReference>
<dbReference type="PANTHER" id="PTHR47957:SF3">
    <property type="entry name" value="ATP-DEPENDENT HELICASE HRQ1"/>
    <property type="match status" value="1"/>
</dbReference>
<evidence type="ECO:0000313" key="6">
    <source>
        <dbReference type="EMBL" id="WGH93031.1"/>
    </source>
</evidence>
<dbReference type="Pfam" id="PF22982">
    <property type="entry name" value="WHD_HRQ1"/>
    <property type="match status" value="1"/>
</dbReference>
<proteinExistence type="predicted"/>
<dbReference type="SMART" id="SM00487">
    <property type="entry name" value="DEXDc"/>
    <property type="match status" value="1"/>
</dbReference>
<evidence type="ECO:0000256" key="3">
    <source>
        <dbReference type="SAM" id="MobiDB-lite"/>
    </source>
</evidence>
<name>A0AAJ6DCD0_9MICC</name>
<keyword evidence="6" id="KW-0378">Hydrolase</keyword>
<dbReference type="Proteomes" id="UP001224674">
    <property type="component" value="Chromosome"/>
</dbReference>
<dbReference type="GO" id="GO:0043138">
    <property type="term" value="F:3'-5' DNA helicase activity"/>
    <property type="evidence" value="ECO:0007669"/>
    <property type="project" value="TreeGrafter"/>
</dbReference>
<keyword evidence="1" id="KW-0547">Nucleotide-binding</keyword>
<organism evidence="6 7">
    <name type="scientific">Auritidibacter ignavus</name>
    <dbReference type="NCBI Taxonomy" id="678932"/>
    <lineage>
        <taxon>Bacteria</taxon>
        <taxon>Bacillati</taxon>
        <taxon>Actinomycetota</taxon>
        <taxon>Actinomycetes</taxon>
        <taxon>Micrococcales</taxon>
        <taxon>Micrococcaceae</taxon>
        <taxon>Auritidibacter</taxon>
    </lineage>
</organism>
<dbReference type="SUPFAM" id="SSF52540">
    <property type="entry name" value="P-loop containing nucleoside triphosphate hydrolases"/>
    <property type="match status" value="1"/>
</dbReference>
<evidence type="ECO:0000256" key="2">
    <source>
        <dbReference type="ARBA" id="ARBA00022840"/>
    </source>
</evidence>
<keyword evidence="7" id="KW-1185">Reference proteome</keyword>
<dbReference type="InterPro" id="IPR027417">
    <property type="entry name" value="P-loop_NTPase"/>
</dbReference>
<sequence length="785" mass="86122">MPAQFVHGRYIPAREPTYADWPQGIAEAVREAFAHRGIHRPWLHQAQAIEIALGSEHTILATGTASGKSLAYQAVVASSVLADPTATALYLAPTKALGADQLVSWSQLADRLRAGLRPEAYDGDTDPQTRRWVRDHANIVLTNPDMLHLGILPQHHQWTRFFRRLRWVIIDEAHSYRGVFGSHVAVVLRRLRRVCAHYHNTDVHFIGASATSSDPATSFAELIGAPVRAVTCDTSGHGAVSVGFWEPEFSDDTGEHGAQRRRSLISTGADFLTDFAIQQIRSMAFIRSRRGAEAMAQSTKRQLSEVKTDLVSRVATYRSGLLPEERREVEQALDNGKLLAVATTPALELGIDISGLDAVIITGWPGTRASFFQQLGRSGRSGQDSLAIYVAGEDPLDTFLVHHPERIFDIGVEDVVIDPTNPYILGPHLCAAAAELPLTPEDLPDFGPEEHVHRLLEDLTAEGYLRRRPAGWFWTHPDRPAATIGLRDIGGAPLEIVDEETGTVLGTISAEQSHSQAHPGAVYVHQGRTWLVTVLDEDNGVVLVVRAEPNFYTQARETTQVAILNTLEQVVPDSATQPTRLTWNLGNVKVTTRVVSYQRREVITSQILGEEPLELSAQELFTEAVWFSTSSDELIAAGLTTDRMPGALHAAEHAMIGMLPLVASNDRWDIGGVSMVLHPDTSQPTVFIYDGYPGGAGFARRGFNTARMWVKATRDAILACECEQGCPSCVQSPKCGNRNSPLDKPGAVAVLTHLLRYLPSSGQGQPVIPLLRPTRGTRNRRRAHW</sequence>
<dbReference type="GO" id="GO:0005524">
    <property type="term" value="F:ATP binding"/>
    <property type="evidence" value="ECO:0007669"/>
    <property type="project" value="UniProtKB-KW"/>
</dbReference>
<dbReference type="Pfam" id="PF00271">
    <property type="entry name" value="Helicase_C"/>
    <property type="match status" value="1"/>
</dbReference>
<dbReference type="Pfam" id="PF00270">
    <property type="entry name" value="DEAD"/>
    <property type="match status" value="1"/>
</dbReference>
<gene>
    <name evidence="6" type="ORF">QDX21_12185</name>
</gene>
<dbReference type="InterPro" id="IPR018973">
    <property type="entry name" value="MZB"/>
</dbReference>
<protein>
    <submittedName>
        <fullName evidence="6">DEAD/DEAH box helicase</fullName>
    </submittedName>
</protein>
<dbReference type="InterPro" id="IPR055227">
    <property type="entry name" value="HRQ1_WHD"/>
</dbReference>
<dbReference type="EMBL" id="CP122566">
    <property type="protein sequence ID" value="WGH93031.1"/>
    <property type="molecule type" value="Genomic_DNA"/>
</dbReference>
<reference evidence="6 7" key="1">
    <citation type="submission" date="2023-03" db="EMBL/GenBank/DDBJ databases">
        <title>Complete genome sequences of several Auritidibacter ignavus strains isolated from ear infections.</title>
        <authorList>
            <person name="Baehr T."/>
            <person name="Baumhoegger A.M."/>
        </authorList>
    </citation>
    <scope>NUCLEOTIDE SEQUENCE [LARGE SCALE GENOMIC DNA]</scope>
    <source>
        <strain evidence="6 7">BABAE-6</strain>
    </source>
</reference>
<feature type="domain" description="Helicase C-terminal" evidence="5">
    <location>
        <begin position="271"/>
        <end position="423"/>
    </location>
</feature>
<dbReference type="InterPro" id="IPR011545">
    <property type="entry name" value="DEAD/DEAH_box_helicase_dom"/>
</dbReference>
<evidence type="ECO:0000313" key="7">
    <source>
        <dbReference type="Proteomes" id="UP001224674"/>
    </source>
</evidence>
<dbReference type="NCBIfam" id="TIGR03817">
    <property type="entry name" value="DECH_helic"/>
    <property type="match status" value="1"/>
</dbReference>
<feature type="compositionally biased region" description="Basic residues" evidence="3">
    <location>
        <begin position="775"/>
        <end position="785"/>
    </location>
</feature>